<feature type="compositionally biased region" description="Low complexity" evidence="5">
    <location>
        <begin position="297"/>
        <end position="310"/>
    </location>
</feature>
<keyword evidence="4 6" id="KW-0472">Membrane</keyword>
<feature type="transmembrane region" description="Helical" evidence="6">
    <location>
        <begin position="57"/>
        <end position="78"/>
    </location>
</feature>
<feature type="compositionally biased region" description="Acidic residues" evidence="5">
    <location>
        <begin position="247"/>
        <end position="260"/>
    </location>
</feature>
<feature type="compositionally biased region" description="Basic and acidic residues" evidence="5">
    <location>
        <begin position="287"/>
        <end position="296"/>
    </location>
</feature>
<organism evidence="7 8">
    <name type="scientific">Clathrus columnatus</name>
    <dbReference type="NCBI Taxonomy" id="1419009"/>
    <lineage>
        <taxon>Eukaryota</taxon>
        <taxon>Fungi</taxon>
        <taxon>Dikarya</taxon>
        <taxon>Basidiomycota</taxon>
        <taxon>Agaricomycotina</taxon>
        <taxon>Agaricomycetes</taxon>
        <taxon>Phallomycetidae</taxon>
        <taxon>Phallales</taxon>
        <taxon>Clathraceae</taxon>
        <taxon>Clathrus</taxon>
    </lineage>
</organism>
<keyword evidence="3 6" id="KW-1133">Transmembrane helix</keyword>
<evidence type="ECO:0000256" key="4">
    <source>
        <dbReference type="ARBA" id="ARBA00023136"/>
    </source>
</evidence>
<dbReference type="GO" id="GO:0016020">
    <property type="term" value="C:membrane"/>
    <property type="evidence" value="ECO:0007669"/>
    <property type="project" value="UniProtKB-SubCell"/>
</dbReference>
<comment type="subcellular location">
    <subcellularLocation>
        <location evidence="1">Membrane</location>
        <topology evidence="1">Multi-pass membrane protein</topology>
    </subcellularLocation>
</comment>
<evidence type="ECO:0000313" key="7">
    <source>
        <dbReference type="EMBL" id="GJJ09355.1"/>
    </source>
</evidence>
<keyword evidence="2 6" id="KW-0812">Transmembrane</keyword>
<protein>
    <submittedName>
        <fullName evidence="7">Uncharacterized protein</fullName>
    </submittedName>
</protein>
<reference evidence="7" key="1">
    <citation type="submission" date="2021-10" db="EMBL/GenBank/DDBJ databases">
        <title>De novo Genome Assembly of Clathrus columnatus (Basidiomycota, Fungi) Using Illumina and Nanopore Sequence Data.</title>
        <authorList>
            <person name="Ogiso-Tanaka E."/>
            <person name="Itagaki H."/>
            <person name="Hosoya T."/>
            <person name="Hosaka K."/>
        </authorList>
    </citation>
    <scope>NUCLEOTIDE SEQUENCE</scope>
    <source>
        <strain evidence="7">MO-923</strain>
    </source>
</reference>
<proteinExistence type="predicted"/>
<keyword evidence="8" id="KW-1185">Reference proteome</keyword>
<sequence>MSSSPNPLPAAPTIDDLRLQQNLVELGFILAYTIKSRNPLILRILDNLNQIAVRGGIYVSLGVVAGLGVSFLASIYALSTYYGAHAVRVFVGDRMYNIIIGDDPQNWHWSVYWNLPLVPLYLIAADPISLSSSLSSSASFLFSNISLPLILSLGFPSTSVLAASHKNIDLSNLSNVLSPSSNHHLYLRHFFSYPPPPSLCLLTFPFIRAVYVSMRWRLIRWVLTLPKEAGRLGAAGEVGRPVWVIGGDDENEDDDGDAEEGGIGADIRIDVDIDRAANENEDGPQDGGRDVVEQRQDNQQPQQPQQQVNQVQNQNINIENNRRNDNPNELQNQARNQGGRRVRLTFSSIGRYLSRVLLTPWIASYSGKVLELISRRWGFLRLILAIDTNRANDFRGIATGTTAVGIGRVMEWIRRITGGGSQMLLQSVWKASTVEPIWQVYNLRNLSLFFSSRK</sequence>
<dbReference type="AlphaFoldDB" id="A0AAV5ABQ0"/>
<evidence type="ECO:0000313" key="8">
    <source>
        <dbReference type="Proteomes" id="UP001050691"/>
    </source>
</evidence>
<comment type="caution">
    <text evidence="7">The sequence shown here is derived from an EMBL/GenBank/DDBJ whole genome shotgun (WGS) entry which is preliminary data.</text>
</comment>
<dbReference type="EMBL" id="BPWL01000004">
    <property type="protein sequence ID" value="GJJ09355.1"/>
    <property type="molecule type" value="Genomic_DNA"/>
</dbReference>
<evidence type="ECO:0000256" key="1">
    <source>
        <dbReference type="ARBA" id="ARBA00004141"/>
    </source>
</evidence>
<dbReference type="Proteomes" id="UP001050691">
    <property type="component" value="Unassembled WGS sequence"/>
</dbReference>
<feature type="region of interest" description="Disordered" evidence="5">
    <location>
        <begin position="243"/>
        <end position="264"/>
    </location>
</feature>
<feature type="transmembrane region" description="Helical" evidence="6">
    <location>
        <begin position="190"/>
        <end position="211"/>
    </location>
</feature>
<feature type="region of interest" description="Disordered" evidence="5">
    <location>
        <begin position="277"/>
        <end position="310"/>
    </location>
</feature>
<feature type="transmembrane region" description="Helical" evidence="6">
    <location>
        <begin position="140"/>
        <end position="163"/>
    </location>
</feature>
<evidence type="ECO:0000256" key="5">
    <source>
        <dbReference type="SAM" id="MobiDB-lite"/>
    </source>
</evidence>
<evidence type="ECO:0000256" key="6">
    <source>
        <dbReference type="SAM" id="Phobius"/>
    </source>
</evidence>
<dbReference type="PANTHER" id="PTHR46283">
    <property type="entry name" value="E3 UBIQUITIN-PROTEIN LIGASE MARCH5"/>
    <property type="match status" value="1"/>
</dbReference>
<evidence type="ECO:0000256" key="3">
    <source>
        <dbReference type="ARBA" id="ARBA00022989"/>
    </source>
</evidence>
<gene>
    <name evidence="7" type="ORF">Clacol_003577</name>
</gene>
<accession>A0AAV5ABQ0</accession>
<evidence type="ECO:0000256" key="2">
    <source>
        <dbReference type="ARBA" id="ARBA00022692"/>
    </source>
</evidence>
<name>A0AAV5ABQ0_9AGAM</name>